<dbReference type="GO" id="GO:0005886">
    <property type="term" value="C:plasma membrane"/>
    <property type="evidence" value="ECO:0007669"/>
    <property type="project" value="TreeGrafter"/>
</dbReference>
<dbReference type="InterPro" id="IPR027815">
    <property type="entry name" value="CSC1/OSCA1-like_cyt"/>
</dbReference>
<evidence type="ECO:0000256" key="2">
    <source>
        <dbReference type="ARBA" id="ARBA00007779"/>
    </source>
</evidence>
<evidence type="ECO:0000256" key="5">
    <source>
        <dbReference type="ARBA" id="ARBA00022989"/>
    </source>
</evidence>
<feature type="transmembrane region" description="Helical" evidence="8">
    <location>
        <begin position="616"/>
        <end position="634"/>
    </location>
</feature>
<feature type="transmembrane region" description="Helical" evidence="8">
    <location>
        <begin position="586"/>
        <end position="610"/>
    </location>
</feature>
<evidence type="ECO:0000259" key="11">
    <source>
        <dbReference type="Pfam" id="PF13967"/>
    </source>
</evidence>
<feature type="compositionally biased region" description="Polar residues" evidence="7">
    <location>
        <begin position="743"/>
        <end position="755"/>
    </location>
</feature>
<comment type="subcellular location">
    <subcellularLocation>
        <location evidence="1">Membrane</location>
        <topology evidence="1">Multi-pass membrane protein</topology>
    </subcellularLocation>
</comment>
<dbReference type="EMBL" id="QZBZ01000214">
    <property type="protein sequence ID" value="TIA32979.1"/>
    <property type="molecule type" value="Genomic_DNA"/>
</dbReference>
<sequence>MYNALINNTAIMSSQPGSHQNQSSSVSTFLSTLVPVLIIGAVILTVFLIFRPKYKRVYEPRTYLPLLRKYEYTPQPSDTKFGWIKNFRGLNDDHILMHSSLDNYLFLRLFKIMFTICFCGAILTWPILFPINATGGAGNKEFDLLSFSNVAIPQKTNYYYAHAILAWVFVAFVMVVITREIIYFISLRQSVITSVAYSSRLSSKTVMFTNVADEYLKESALRELFTGVSRVWIQPNVKALDKVVGERDKAVTKLEAAENKLVQKFVKNHNKAEKKGKADTSTIDRESGRVEVDHKIRPTHRLGKIPFIGKKVDTIEWARPEITRLNKVISEETDKAHNVEKVPAVFVEFETLELAQAAHRQLAGSSMQKMKGSKLTPKVVGVQPQDIIWGNLSKKNMVTRLLKIATTTFVVLMIIFWAIPVAFVGVISNIKTLETISFLTWISSIPTVILGVITGLLPSIMLAVLMALVPIVLRLLAGLFEPTKSAVELRTQAWYFSFQVVDVFLVTTFSSGAAAVAKQIVDSPGSAPTLLASNLPLASNFYTAYFVVTMVNQAAMLVLNIAPLLFIAFLGKILDSTPRKVYNRYVNLIGLGWGSVYPAYAMLGCIAIAYSMIAPLLLGFASVGFTLLYFAYRYQLLYVIGNDSIDMKGRSYARALQQLTVGVYLLEFCLIGLFAIGVSSDRAALGPLILTIILTVLTITYHVIMSKTLGPIVDGTEMMPGSEDGNRNHSTTALTDFTEEGKPSTNSARDTSPTLGGSEDSPKKTGIKGKLQHFFFSSRFAAKWLTVRKELASHFNEPSRPYTNEELEFAFVPPSLANEQQLVWIARDDFGLSSQEVAGCKEHDVPATDEEATLDEKAKVQWSQERIREAPIFEEKVPY</sequence>
<keyword evidence="5 8" id="KW-1133">Transmembrane helix</keyword>
<feature type="transmembrane region" description="Helical" evidence="8">
    <location>
        <begin position="158"/>
        <end position="178"/>
    </location>
</feature>
<keyword evidence="3" id="KW-0813">Transport</keyword>
<dbReference type="GO" id="GO:0005227">
    <property type="term" value="F:calcium-activated cation channel activity"/>
    <property type="evidence" value="ECO:0007669"/>
    <property type="project" value="InterPro"/>
</dbReference>
<dbReference type="InterPro" id="IPR045122">
    <property type="entry name" value="Csc1-like"/>
</dbReference>
<dbReference type="InterPro" id="IPR003864">
    <property type="entry name" value="CSC1/OSCA1-like_7TM"/>
</dbReference>
<feature type="transmembrane region" description="Helical" evidence="8">
    <location>
        <begin position="105"/>
        <end position="128"/>
    </location>
</feature>
<feature type="transmembrane region" description="Helical" evidence="8">
    <location>
        <begin position="655"/>
        <end position="678"/>
    </location>
</feature>
<evidence type="ECO:0000256" key="4">
    <source>
        <dbReference type="ARBA" id="ARBA00022692"/>
    </source>
</evidence>
<organism evidence="13 14">
    <name type="scientific">Aureobasidium pullulans</name>
    <name type="common">Black yeast</name>
    <name type="synonym">Pullularia pullulans</name>
    <dbReference type="NCBI Taxonomy" id="5580"/>
    <lineage>
        <taxon>Eukaryota</taxon>
        <taxon>Fungi</taxon>
        <taxon>Dikarya</taxon>
        <taxon>Ascomycota</taxon>
        <taxon>Pezizomycotina</taxon>
        <taxon>Dothideomycetes</taxon>
        <taxon>Dothideomycetidae</taxon>
        <taxon>Dothideales</taxon>
        <taxon>Saccotheciaceae</taxon>
        <taxon>Aureobasidium</taxon>
    </lineage>
</organism>
<evidence type="ECO:0000256" key="7">
    <source>
        <dbReference type="SAM" id="MobiDB-lite"/>
    </source>
</evidence>
<dbReference type="Pfam" id="PF14703">
    <property type="entry name" value="PHM7_cyt"/>
    <property type="match status" value="1"/>
</dbReference>
<feature type="transmembrane region" description="Helical" evidence="8">
    <location>
        <begin position="492"/>
        <end position="517"/>
    </location>
</feature>
<name>A0A4T0BFK1_AURPU</name>
<comment type="caution">
    <text evidence="13">The sequence shown here is derived from an EMBL/GenBank/DDBJ whole genome shotgun (WGS) entry which is preliminary data.</text>
</comment>
<feature type="domain" description="10TM putative phosphate transporter extracellular tail" evidence="10">
    <location>
        <begin position="775"/>
        <end position="864"/>
    </location>
</feature>
<feature type="domain" description="CSC1/OSCA1-like 7TM region" evidence="9">
    <location>
        <begin position="403"/>
        <end position="674"/>
    </location>
</feature>
<keyword evidence="6 8" id="KW-0472">Membrane</keyword>
<accession>A0A4T0BFK1</accession>
<feature type="domain" description="CSC1/OSCA1-like N-terminal transmembrane" evidence="11">
    <location>
        <begin position="29"/>
        <end position="180"/>
    </location>
</feature>
<evidence type="ECO:0000256" key="8">
    <source>
        <dbReference type="SAM" id="Phobius"/>
    </source>
</evidence>
<feature type="transmembrane region" description="Helical" evidence="8">
    <location>
        <begin position="401"/>
        <end position="423"/>
    </location>
</feature>
<protein>
    <submittedName>
        <fullName evidence="13">DUF221-domain-containing protein</fullName>
    </submittedName>
</protein>
<dbReference type="Pfam" id="PF12621">
    <property type="entry name" value="PHM7_ext"/>
    <property type="match status" value="1"/>
</dbReference>
<proteinExistence type="inferred from homology"/>
<dbReference type="InterPro" id="IPR022257">
    <property type="entry name" value="PHM7_ext"/>
</dbReference>
<evidence type="ECO:0000259" key="12">
    <source>
        <dbReference type="Pfam" id="PF14703"/>
    </source>
</evidence>
<dbReference type="PANTHER" id="PTHR13018">
    <property type="entry name" value="PROBABLE MEMBRANE PROTEIN DUF221-RELATED"/>
    <property type="match status" value="1"/>
</dbReference>
<evidence type="ECO:0000313" key="13">
    <source>
        <dbReference type="EMBL" id="TIA32979.1"/>
    </source>
</evidence>
<dbReference type="AlphaFoldDB" id="A0A4T0BFK1"/>
<evidence type="ECO:0000256" key="6">
    <source>
        <dbReference type="ARBA" id="ARBA00023136"/>
    </source>
</evidence>
<dbReference type="PANTHER" id="PTHR13018:SF26">
    <property type="entry name" value="DOMAIN PROTEIN, PUTATIVE (AFU_ORTHOLOGUE AFUA_5G10920)-RELATED"/>
    <property type="match status" value="1"/>
</dbReference>
<dbReference type="Pfam" id="PF02714">
    <property type="entry name" value="RSN1_7TM"/>
    <property type="match status" value="1"/>
</dbReference>
<evidence type="ECO:0000259" key="9">
    <source>
        <dbReference type="Pfam" id="PF02714"/>
    </source>
</evidence>
<evidence type="ECO:0000256" key="3">
    <source>
        <dbReference type="ARBA" id="ARBA00022448"/>
    </source>
</evidence>
<evidence type="ECO:0000259" key="10">
    <source>
        <dbReference type="Pfam" id="PF12621"/>
    </source>
</evidence>
<feature type="transmembrane region" description="Helical" evidence="8">
    <location>
        <begin position="684"/>
        <end position="704"/>
    </location>
</feature>
<dbReference type="InterPro" id="IPR032880">
    <property type="entry name" value="CSC1/OSCA1-like_N"/>
</dbReference>
<keyword evidence="4 8" id="KW-0812">Transmembrane</keyword>
<feature type="region of interest" description="Disordered" evidence="7">
    <location>
        <begin position="736"/>
        <end position="766"/>
    </location>
</feature>
<dbReference type="Proteomes" id="UP000308724">
    <property type="component" value="Unassembled WGS sequence"/>
</dbReference>
<gene>
    <name evidence="13" type="ORF">D6C78_07861</name>
</gene>
<evidence type="ECO:0000313" key="14">
    <source>
        <dbReference type="Proteomes" id="UP000308724"/>
    </source>
</evidence>
<feature type="transmembrane region" description="Helical" evidence="8">
    <location>
        <begin position="29"/>
        <end position="50"/>
    </location>
</feature>
<comment type="similarity">
    <text evidence="2">Belongs to the CSC1 (TC 1.A.17) family.</text>
</comment>
<feature type="domain" description="CSC1/OSCA1-like cytosolic" evidence="12">
    <location>
        <begin position="203"/>
        <end position="391"/>
    </location>
</feature>
<dbReference type="Pfam" id="PF13967">
    <property type="entry name" value="RSN1_TM"/>
    <property type="match status" value="1"/>
</dbReference>
<feature type="transmembrane region" description="Helical" evidence="8">
    <location>
        <begin position="435"/>
        <end position="453"/>
    </location>
</feature>
<reference evidence="13 14" key="1">
    <citation type="submission" date="2018-10" db="EMBL/GenBank/DDBJ databases">
        <title>Fifty Aureobasidium pullulans genomes reveal a recombining polyextremotolerant generalist.</title>
        <authorList>
            <person name="Gostincar C."/>
            <person name="Turk M."/>
            <person name="Zajc J."/>
            <person name="Gunde-Cimerman N."/>
        </authorList>
    </citation>
    <scope>NUCLEOTIDE SEQUENCE [LARGE SCALE GENOMIC DNA]</scope>
    <source>
        <strain evidence="13 14">EXF-1645</strain>
    </source>
</reference>
<evidence type="ECO:0000256" key="1">
    <source>
        <dbReference type="ARBA" id="ARBA00004141"/>
    </source>
</evidence>
<feature type="transmembrane region" description="Helical" evidence="8">
    <location>
        <begin position="554"/>
        <end position="574"/>
    </location>
</feature>